<feature type="transmembrane region" description="Helical" evidence="2">
    <location>
        <begin position="388"/>
        <end position="410"/>
    </location>
</feature>
<dbReference type="VEuPathDB" id="PlasmoDB:AK88_04396"/>
<keyword evidence="2" id="KW-0812">Transmembrane</keyword>
<feature type="region of interest" description="Disordered" evidence="1">
    <location>
        <begin position="1187"/>
        <end position="1217"/>
    </location>
</feature>
<dbReference type="AlphaFoldDB" id="A0A0D9QGN8"/>
<dbReference type="OMA" id="FVHEIYE"/>
<feature type="transmembrane region" description="Helical" evidence="2">
    <location>
        <begin position="185"/>
        <end position="204"/>
    </location>
</feature>
<feature type="transmembrane region" description="Helical" evidence="2">
    <location>
        <begin position="216"/>
        <end position="233"/>
    </location>
</feature>
<feature type="transmembrane region" description="Helical" evidence="2">
    <location>
        <begin position="730"/>
        <end position="757"/>
    </location>
</feature>
<feature type="transmembrane region" description="Helical" evidence="2">
    <location>
        <begin position="696"/>
        <end position="723"/>
    </location>
</feature>
<accession>A0A0D9QGN8</accession>
<sequence>MNEHEIKELEEIRNTIVRKNEKGEHYSTSVINTVLLFGHFVLYACIVVVHFSYRHDDFTSCFHQSFSAVVKNVYASVGDIGVIQRDLSGMTRVCNYGRIHFLRYELEEGGSNYVLSFYNSSSSTYVDYSVAFHKLFHSTIFKCESSISIGHAYHWYEWLVFLLLNMSALGVAYRKCISGGKNMNILHLCLVVLIDLSILYEQFIDTVENYSVHEKGVDLIICFYYLFLIINVLKELSNHWKVLFIPVEIIRTTVTHNYMLLLFLLNFLLLILINYFSSGEKLKAYFSSVFTFHDDSKYKNEFLYNFFVVIIYTFFFVPMITVASTATTFLLINKYEDLFEFKPRKSHLWAKLREYFFFLKEKNQTETPERRKEMTYEEYEEKKIKIDILKIGSILFFFLFFIFFVLKIFFDQNTMTHLDAHYSHQLGAPFVTKEGGEKSFDTLTHTSEYLQFLSAVVINNIMRNNKNLDNKNLFKLEAAFEGQNIFVYEDVFHIFPYDVLVKISDGKAVSDEIAVENPLLSDEPATDAHELREYEDTLDNRKEAIKHYDAYALLYNFEHSLFILLNASFNVQSNGLFRQTKDVFIQEMTEFKNPQYRTKLIILIFLLIVTVGYLLLVMYMLYYVRNRFFLVFFSFFFIICLCFFSFNFMTLKSVSHSYDYVENIKNRNIAETFNLNKLGKFKSLLDDLLRIKVSKFYGNLFCHIILVTIVLKIYCFFFVNYFVSFTKYKFHFLLVTASVFIFVCLMSLLSSYTYLNANLGLQKWTMLFYHVQTSEKYFAYELLSTFIFFFFLFYITSIYLYIYLKKNENPVTVKLKEDEDNSLPFDDVVLDDLVLDDHDILLHFKAILYTIDKTFEKVRILWERHQVGQLLNQQIQWYNQYCYEKALQENLLNWYVSNGCVRQEGGQLVQPPQPSGLFDGGVAGQVGSVAVVNREVGNDQGGVPLSGFIEPTNQGGGPETNSHEMNTQRLQGEQGGDQSSLHDEEEVDAVAATSQRYNEFEMVQKTTNMNLFFTKLLNGKYDFSFLHEQRGENAPGGANAVGGNRHNGQGKKRLLDFLRKGVYDKTAVGRRDKKKEQNRTKLKYMLTNLVEDLANIEKIKMAFTYALFLKIKRHILMRNIRQVNRVTGELKAEYENRVLYKKHLINLQQKMANEIDEMERDILIRNKLKGTLIHVIEEGTFYLKDEKDIKDPAESTPQPAPGALDEEILPEKQQKMM</sequence>
<feature type="transmembrane region" description="Helical" evidence="2">
    <location>
        <begin position="155"/>
        <end position="173"/>
    </location>
</feature>
<evidence type="ECO:0000256" key="2">
    <source>
        <dbReference type="SAM" id="Phobius"/>
    </source>
</evidence>
<evidence type="ECO:0000313" key="3">
    <source>
        <dbReference type="EMBL" id="KJP85987.1"/>
    </source>
</evidence>
<keyword evidence="2" id="KW-1133">Transmembrane helix</keyword>
<feature type="transmembrane region" description="Helical" evidence="2">
    <location>
        <begin position="302"/>
        <end position="332"/>
    </location>
</feature>
<feature type="transmembrane region" description="Helical" evidence="2">
    <location>
        <begin position="777"/>
        <end position="804"/>
    </location>
</feature>
<feature type="transmembrane region" description="Helical" evidence="2">
    <location>
        <begin position="29"/>
        <end position="53"/>
    </location>
</feature>
<keyword evidence="4" id="KW-1185">Reference proteome</keyword>
<protein>
    <recommendedName>
        <fullName evidence="5">Polycystin domain-containing protein</fullName>
    </recommendedName>
</protein>
<evidence type="ECO:0008006" key="5">
    <source>
        <dbReference type="Google" id="ProtNLM"/>
    </source>
</evidence>
<dbReference type="OrthoDB" id="372561at2759"/>
<feature type="transmembrane region" description="Helical" evidence="2">
    <location>
        <begin position="254"/>
        <end position="276"/>
    </location>
</feature>
<feature type="transmembrane region" description="Helical" evidence="2">
    <location>
        <begin position="628"/>
        <end position="649"/>
    </location>
</feature>
<feature type="transmembrane region" description="Helical" evidence="2">
    <location>
        <begin position="600"/>
        <end position="621"/>
    </location>
</feature>
<proteinExistence type="predicted"/>
<name>A0A0D9QGN8_PLAFR</name>
<evidence type="ECO:0000256" key="1">
    <source>
        <dbReference type="SAM" id="MobiDB-lite"/>
    </source>
</evidence>
<reference evidence="3 4" key="1">
    <citation type="submission" date="2014-03" db="EMBL/GenBank/DDBJ databases">
        <title>The Genome Sequence of Plasmodium fragile nilgiri.</title>
        <authorList>
            <consortium name="The Broad Institute Genomics Platform"/>
            <consortium name="The Broad Institute Genome Sequencing Center for Infectious Disease"/>
            <person name="Neafsey D."/>
            <person name="Duraisingh M."/>
            <person name="Young S.K."/>
            <person name="Zeng Q."/>
            <person name="Gargeya S."/>
            <person name="Abouelleil A."/>
            <person name="Alvarado L."/>
            <person name="Chapman S.B."/>
            <person name="Gainer-Dewar J."/>
            <person name="Goldberg J."/>
            <person name="Griggs A."/>
            <person name="Gujja S."/>
            <person name="Hansen M."/>
            <person name="Howarth C."/>
            <person name="Imamovic A."/>
            <person name="Larimer J."/>
            <person name="Pearson M."/>
            <person name="Poon T.W."/>
            <person name="Priest M."/>
            <person name="Roberts A."/>
            <person name="Saif S."/>
            <person name="Shea T."/>
            <person name="Sykes S."/>
            <person name="Wortman J."/>
            <person name="Nusbaum C."/>
            <person name="Birren B."/>
        </authorList>
    </citation>
    <scope>NUCLEOTIDE SEQUENCE [LARGE SCALE GENOMIC DNA]</scope>
    <source>
        <strain evidence="4">nilgiri</strain>
    </source>
</reference>
<organism evidence="3 4">
    <name type="scientific">Plasmodium fragile</name>
    <dbReference type="NCBI Taxonomy" id="5857"/>
    <lineage>
        <taxon>Eukaryota</taxon>
        <taxon>Sar</taxon>
        <taxon>Alveolata</taxon>
        <taxon>Apicomplexa</taxon>
        <taxon>Aconoidasida</taxon>
        <taxon>Haemosporida</taxon>
        <taxon>Plasmodiidae</taxon>
        <taxon>Plasmodium</taxon>
        <taxon>Plasmodium (Plasmodium)</taxon>
    </lineage>
</organism>
<keyword evidence="2" id="KW-0472">Membrane</keyword>
<dbReference type="EMBL" id="KQ001705">
    <property type="protein sequence ID" value="KJP85987.1"/>
    <property type="molecule type" value="Genomic_DNA"/>
</dbReference>
<evidence type="ECO:0000313" key="4">
    <source>
        <dbReference type="Proteomes" id="UP000054561"/>
    </source>
</evidence>
<gene>
    <name evidence="3" type="ORF">AK88_04396</name>
</gene>
<dbReference type="RefSeq" id="XP_012337429.1">
    <property type="nucleotide sequence ID" value="XM_012482006.1"/>
</dbReference>
<dbReference type="Proteomes" id="UP000054561">
    <property type="component" value="Unassembled WGS sequence"/>
</dbReference>
<dbReference type="GeneID" id="24269710"/>